<keyword evidence="2" id="KW-0378">Hydrolase</keyword>
<dbReference type="Pfam" id="PF13365">
    <property type="entry name" value="Trypsin_2"/>
    <property type="match status" value="1"/>
</dbReference>
<dbReference type="Gene3D" id="2.40.10.120">
    <property type="match status" value="1"/>
</dbReference>
<dbReference type="GO" id="GO:0004252">
    <property type="term" value="F:serine-type endopeptidase activity"/>
    <property type="evidence" value="ECO:0007669"/>
    <property type="project" value="InterPro"/>
</dbReference>
<dbReference type="SUPFAM" id="SSF50494">
    <property type="entry name" value="Trypsin-like serine proteases"/>
    <property type="match status" value="1"/>
</dbReference>
<dbReference type="InterPro" id="IPR001478">
    <property type="entry name" value="PDZ"/>
</dbReference>
<reference evidence="4 5" key="1">
    <citation type="submission" date="2020-08" db="EMBL/GenBank/DDBJ databases">
        <title>Sequencing the genomes of 1000 actinobacteria strains.</title>
        <authorList>
            <person name="Klenk H.-P."/>
        </authorList>
    </citation>
    <scope>NUCLEOTIDE SEQUENCE [LARGE SCALE GENOMIC DNA]</scope>
    <source>
        <strain evidence="4 5">DSM 17945</strain>
    </source>
</reference>
<dbReference type="EMBL" id="JACHMW010000001">
    <property type="protein sequence ID" value="MBB5847752.1"/>
    <property type="molecule type" value="Genomic_DNA"/>
</dbReference>
<proteinExistence type="predicted"/>
<dbReference type="PRINTS" id="PR00834">
    <property type="entry name" value="PROTEASES2C"/>
</dbReference>
<dbReference type="RefSeq" id="WP_184170193.1">
    <property type="nucleotide sequence ID" value="NZ_BAABAG010000002.1"/>
</dbReference>
<keyword evidence="5" id="KW-1185">Reference proteome</keyword>
<dbReference type="SMART" id="SM00228">
    <property type="entry name" value="PDZ"/>
    <property type="match status" value="1"/>
</dbReference>
<name>A0A7W9JI80_9MICC</name>
<dbReference type="InterPro" id="IPR001940">
    <property type="entry name" value="Peptidase_S1C"/>
</dbReference>
<protein>
    <submittedName>
        <fullName evidence="4">S1-C subfamily serine protease</fullName>
    </submittedName>
</protein>
<dbReference type="InterPro" id="IPR009003">
    <property type="entry name" value="Peptidase_S1_PA"/>
</dbReference>
<keyword evidence="1 4" id="KW-0645">Protease</keyword>
<dbReference type="Proteomes" id="UP000567246">
    <property type="component" value="Unassembled WGS sequence"/>
</dbReference>
<dbReference type="PANTHER" id="PTHR43343">
    <property type="entry name" value="PEPTIDASE S12"/>
    <property type="match status" value="1"/>
</dbReference>
<comment type="caution">
    <text evidence="4">The sequence shown here is derived from an EMBL/GenBank/DDBJ whole genome shotgun (WGS) entry which is preliminary data.</text>
</comment>
<dbReference type="SUPFAM" id="SSF50156">
    <property type="entry name" value="PDZ domain-like"/>
    <property type="match status" value="1"/>
</dbReference>
<dbReference type="Gene3D" id="2.30.42.10">
    <property type="match status" value="1"/>
</dbReference>
<sequence>MSVPPGWPPRRRRSPLALAISFFGVLGALVLAVGVTLLVAGRMVDVAGAPDPVVSAREAAPQDAGALAQELAGAHEGVTVDWDAPAHAGSELDPGLAVDHAPGILLVETVLGQRMGTGTGMVLTPEGLALTNYHVVEDSSEVFVVEADTGERHTATVLGRDAEHDVAVLDVHGVSDLPVASVSLDPVRRGDEVAAVGNGRGQGHLTAVRGTVLGTDRSIMAASQGSDEYARLTGLIQTDADVVPGYSGGPVVDDDGQVVGVTVAASDGTGAQEVDGFAIPLGVALGVVDQVLSGEETDTVSIGADGALGIMVAADPEAGVVVMQVDADSAAEAIGLVAGDVVLAVDGQAVEGNASRMSRLVNDHNVGDRITVTWRTASGEVREAEAVLQEAVVN</sequence>
<dbReference type="InterPro" id="IPR036034">
    <property type="entry name" value="PDZ_sf"/>
</dbReference>
<evidence type="ECO:0000313" key="5">
    <source>
        <dbReference type="Proteomes" id="UP000567246"/>
    </source>
</evidence>
<accession>A0A7W9JI80</accession>
<organism evidence="4 5">
    <name type="scientific">Micrococcus endophyticus</name>
    <dbReference type="NCBI Taxonomy" id="455343"/>
    <lineage>
        <taxon>Bacteria</taxon>
        <taxon>Bacillati</taxon>
        <taxon>Actinomycetota</taxon>
        <taxon>Actinomycetes</taxon>
        <taxon>Micrococcales</taxon>
        <taxon>Micrococcaceae</taxon>
        <taxon>Micrococcus</taxon>
    </lineage>
</organism>
<dbReference type="AlphaFoldDB" id="A0A7W9JI80"/>
<gene>
    <name evidence="4" type="ORF">HDA33_000316</name>
</gene>
<evidence type="ECO:0000259" key="3">
    <source>
        <dbReference type="PROSITE" id="PS50106"/>
    </source>
</evidence>
<dbReference type="PROSITE" id="PS50106">
    <property type="entry name" value="PDZ"/>
    <property type="match status" value="1"/>
</dbReference>
<dbReference type="GO" id="GO:0006508">
    <property type="term" value="P:proteolysis"/>
    <property type="evidence" value="ECO:0007669"/>
    <property type="project" value="UniProtKB-KW"/>
</dbReference>
<evidence type="ECO:0000256" key="1">
    <source>
        <dbReference type="ARBA" id="ARBA00022670"/>
    </source>
</evidence>
<dbReference type="PANTHER" id="PTHR43343:SF3">
    <property type="entry name" value="PROTEASE DO-LIKE 8, CHLOROPLASTIC"/>
    <property type="match status" value="1"/>
</dbReference>
<evidence type="ECO:0000313" key="4">
    <source>
        <dbReference type="EMBL" id="MBB5847752.1"/>
    </source>
</evidence>
<feature type="domain" description="PDZ" evidence="3">
    <location>
        <begin position="297"/>
        <end position="352"/>
    </location>
</feature>
<dbReference type="InterPro" id="IPR051201">
    <property type="entry name" value="Chloro_Bact_Ser_Proteases"/>
</dbReference>
<evidence type="ECO:0000256" key="2">
    <source>
        <dbReference type="ARBA" id="ARBA00022801"/>
    </source>
</evidence>
<dbReference type="Pfam" id="PF13180">
    <property type="entry name" value="PDZ_2"/>
    <property type="match status" value="1"/>
</dbReference>